<name>A0A7J8GBC2_ROUAE</name>
<evidence type="ECO:0000313" key="1">
    <source>
        <dbReference type="EMBL" id="KAF6457131.1"/>
    </source>
</evidence>
<proteinExistence type="predicted"/>
<protein>
    <submittedName>
        <fullName evidence="1">Uncharacterized protein</fullName>
    </submittedName>
</protein>
<sequence length="137" mass="15981">MENCSKIHFDSLSLGLNATAYYAKMFFPFPLTRRFPFRSKSMLCLFICKWSCYHSAFLDCTIWGCAVSLVLVSSQKNLSFEFLRFVFPTPYHLCPSFSFKERNGYIVLILCAWLNYKLLKQAGYTYLLFGKKISLLL</sequence>
<dbReference type="AlphaFoldDB" id="A0A7J8GBC2"/>
<evidence type="ECO:0000313" key="2">
    <source>
        <dbReference type="Proteomes" id="UP000593571"/>
    </source>
</evidence>
<reference evidence="1 2" key="1">
    <citation type="journal article" date="2020" name="Nature">
        <title>Six reference-quality genomes reveal evolution of bat adaptations.</title>
        <authorList>
            <person name="Jebb D."/>
            <person name="Huang Z."/>
            <person name="Pippel M."/>
            <person name="Hughes G.M."/>
            <person name="Lavrichenko K."/>
            <person name="Devanna P."/>
            <person name="Winkler S."/>
            <person name="Jermiin L.S."/>
            <person name="Skirmuntt E.C."/>
            <person name="Katzourakis A."/>
            <person name="Burkitt-Gray L."/>
            <person name="Ray D.A."/>
            <person name="Sullivan K.A.M."/>
            <person name="Roscito J.G."/>
            <person name="Kirilenko B.M."/>
            <person name="Davalos L.M."/>
            <person name="Corthals A.P."/>
            <person name="Power M.L."/>
            <person name="Jones G."/>
            <person name="Ransome R.D."/>
            <person name="Dechmann D.K.N."/>
            <person name="Locatelli A.G."/>
            <person name="Puechmaille S.J."/>
            <person name="Fedrigo O."/>
            <person name="Jarvis E.D."/>
            <person name="Hiller M."/>
            <person name="Vernes S.C."/>
            <person name="Myers E.W."/>
            <person name="Teeling E.C."/>
        </authorList>
    </citation>
    <scope>NUCLEOTIDE SEQUENCE [LARGE SCALE GENOMIC DNA]</scope>
    <source>
        <strain evidence="1">MRouAeg1</strain>
        <tissue evidence="1">Muscle</tissue>
    </source>
</reference>
<organism evidence="1 2">
    <name type="scientific">Rousettus aegyptiacus</name>
    <name type="common">Egyptian fruit bat</name>
    <name type="synonym">Pteropus aegyptiacus</name>
    <dbReference type="NCBI Taxonomy" id="9407"/>
    <lineage>
        <taxon>Eukaryota</taxon>
        <taxon>Metazoa</taxon>
        <taxon>Chordata</taxon>
        <taxon>Craniata</taxon>
        <taxon>Vertebrata</taxon>
        <taxon>Euteleostomi</taxon>
        <taxon>Mammalia</taxon>
        <taxon>Eutheria</taxon>
        <taxon>Laurasiatheria</taxon>
        <taxon>Chiroptera</taxon>
        <taxon>Yinpterochiroptera</taxon>
        <taxon>Pteropodoidea</taxon>
        <taxon>Pteropodidae</taxon>
        <taxon>Rousettinae</taxon>
        <taxon>Rousettus</taxon>
    </lineage>
</organism>
<dbReference type="Proteomes" id="UP000593571">
    <property type="component" value="Unassembled WGS sequence"/>
</dbReference>
<accession>A0A7J8GBC2</accession>
<comment type="caution">
    <text evidence="1">The sequence shown here is derived from an EMBL/GenBank/DDBJ whole genome shotgun (WGS) entry which is preliminary data.</text>
</comment>
<gene>
    <name evidence="1" type="ORF">HJG63_011689</name>
</gene>
<dbReference type="EMBL" id="JACASE010000006">
    <property type="protein sequence ID" value="KAF6457131.1"/>
    <property type="molecule type" value="Genomic_DNA"/>
</dbReference>
<keyword evidence="2" id="KW-1185">Reference proteome</keyword>